<evidence type="ECO:0008006" key="9">
    <source>
        <dbReference type="Google" id="ProtNLM"/>
    </source>
</evidence>
<gene>
    <name evidence="7" type="ORF">A3F84_16650</name>
</gene>
<dbReference type="InterPro" id="IPR006139">
    <property type="entry name" value="D-isomer_2_OHA_DH_cat_dom"/>
</dbReference>
<dbReference type="InterPro" id="IPR029753">
    <property type="entry name" value="D-isomer_DH_CS"/>
</dbReference>
<dbReference type="FunFam" id="3.40.50.720:FF:000203">
    <property type="entry name" value="D-3-phosphoglycerate dehydrogenase (SerA)"/>
    <property type="match status" value="1"/>
</dbReference>
<keyword evidence="2 4" id="KW-0560">Oxidoreductase</keyword>
<comment type="caution">
    <text evidence="7">The sequence shown here is derived from an EMBL/GenBank/DDBJ whole genome shotgun (WGS) entry which is preliminary data.</text>
</comment>
<dbReference type="PANTHER" id="PTHR42789:SF1">
    <property type="entry name" value="D-ISOMER SPECIFIC 2-HYDROXYACID DEHYDROGENASE FAMILY PROTEIN (AFU_ORTHOLOGUE AFUA_6G10090)"/>
    <property type="match status" value="1"/>
</dbReference>
<evidence type="ECO:0000256" key="3">
    <source>
        <dbReference type="ARBA" id="ARBA00023027"/>
    </source>
</evidence>
<feature type="domain" description="D-isomer specific 2-hydroxyacid dehydrogenase catalytic" evidence="5">
    <location>
        <begin position="25"/>
        <end position="322"/>
    </location>
</feature>
<dbReference type="GO" id="GO:0051287">
    <property type="term" value="F:NAD binding"/>
    <property type="evidence" value="ECO:0007669"/>
    <property type="project" value="InterPro"/>
</dbReference>
<dbReference type="EMBL" id="MFKF01000071">
    <property type="protein sequence ID" value="OGG55549.1"/>
    <property type="molecule type" value="Genomic_DNA"/>
</dbReference>
<keyword evidence="3" id="KW-0520">NAD</keyword>
<dbReference type="InterPro" id="IPR036291">
    <property type="entry name" value="NAD(P)-bd_dom_sf"/>
</dbReference>
<dbReference type="SUPFAM" id="SSF51735">
    <property type="entry name" value="NAD(P)-binding Rossmann-fold domains"/>
    <property type="match status" value="1"/>
</dbReference>
<evidence type="ECO:0000256" key="1">
    <source>
        <dbReference type="ARBA" id="ARBA00005854"/>
    </source>
</evidence>
<proteinExistence type="inferred from homology"/>
<dbReference type="Proteomes" id="UP000178606">
    <property type="component" value="Unassembled WGS sequence"/>
</dbReference>
<dbReference type="InterPro" id="IPR050857">
    <property type="entry name" value="D-2-hydroxyacid_DH"/>
</dbReference>
<dbReference type="Gene3D" id="3.40.50.720">
    <property type="entry name" value="NAD(P)-binding Rossmann-like Domain"/>
    <property type="match status" value="2"/>
</dbReference>
<evidence type="ECO:0000313" key="7">
    <source>
        <dbReference type="EMBL" id="OGG55549.1"/>
    </source>
</evidence>
<evidence type="ECO:0000259" key="6">
    <source>
        <dbReference type="Pfam" id="PF02826"/>
    </source>
</evidence>
<evidence type="ECO:0000259" key="5">
    <source>
        <dbReference type="Pfam" id="PF00389"/>
    </source>
</evidence>
<evidence type="ECO:0000256" key="4">
    <source>
        <dbReference type="RuleBase" id="RU003719"/>
    </source>
</evidence>
<protein>
    <recommendedName>
        <fullName evidence="9">3-phosphoglycerate dehydrogenase</fullName>
    </recommendedName>
</protein>
<dbReference type="Pfam" id="PF00389">
    <property type="entry name" value="2-Hacid_dh"/>
    <property type="match status" value="1"/>
</dbReference>
<dbReference type="Pfam" id="PF02826">
    <property type="entry name" value="2-Hacid_dh_C"/>
    <property type="match status" value="1"/>
</dbReference>
<dbReference type="AlphaFoldDB" id="A0A1F6D291"/>
<dbReference type="InterPro" id="IPR006140">
    <property type="entry name" value="D-isomer_DH_NAD-bd"/>
</dbReference>
<comment type="similarity">
    <text evidence="1 4">Belongs to the D-isomer specific 2-hydroxyacid dehydrogenase family.</text>
</comment>
<reference evidence="7 8" key="1">
    <citation type="journal article" date="2016" name="Nat. Commun.">
        <title>Thousands of microbial genomes shed light on interconnected biogeochemical processes in an aquifer system.</title>
        <authorList>
            <person name="Anantharaman K."/>
            <person name="Brown C.T."/>
            <person name="Hug L.A."/>
            <person name="Sharon I."/>
            <person name="Castelle C.J."/>
            <person name="Probst A.J."/>
            <person name="Thomas B.C."/>
            <person name="Singh A."/>
            <person name="Wilkins M.J."/>
            <person name="Karaoz U."/>
            <person name="Brodie E.L."/>
            <person name="Williams K.H."/>
            <person name="Hubbard S.S."/>
            <person name="Banfield J.F."/>
        </authorList>
    </citation>
    <scope>NUCLEOTIDE SEQUENCE [LARGE SCALE GENOMIC DNA]</scope>
    <source>
        <strain evidence="8">RIFCSPLOWO2_12_FULL_64_10</strain>
    </source>
</reference>
<dbReference type="SUPFAM" id="SSF52283">
    <property type="entry name" value="Formate/glycerate dehydrogenase catalytic domain-like"/>
    <property type="match status" value="1"/>
</dbReference>
<dbReference type="GO" id="GO:0016616">
    <property type="term" value="F:oxidoreductase activity, acting on the CH-OH group of donors, NAD or NADP as acceptor"/>
    <property type="evidence" value="ECO:0007669"/>
    <property type="project" value="InterPro"/>
</dbReference>
<name>A0A1F6D291_HANXR</name>
<feature type="domain" description="D-isomer specific 2-hydroxyacid dehydrogenase NAD-binding" evidence="6">
    <location>
        <begin position="118"/>
        <end position="291"/>
    </location>
</feature>
<evidence type="ECO:0000313" key="8">
    <source>
        <dbReference type="Proteomes" id="UP000178606"/>
    </source>
</evidence>
<dbReference type="PANTHER" id="PTHR42789">
    <property type="entry name" value="D-ISOMER SPECIFIC 2-HYDROXYACID DEHYDROGENASE FAMILY PROTEIN (AFU_ORTHOLOGUE AFUA_6G10090)"/>
    <property type="match status" value="1"/>
</dbReference>
<organism evidence="7 8">
    <name type="scientific">Handelsmanbacteria sp. (strain RIFCSPLOWO2_12_FULL_64_10)</name>
    <dbReference type="NCBI Taxonomy" id="1817868"/>
    <lineage>
        <taxon>Bacteria</taxon>
        <taxon>Candidatus Handelsmaniibacteriota</taxon>
    </lineage>
</organism>
<sequence>MSSRERVVIVAPGDDPEQIQNSHHLDRLKPYGEVIVHRDRPKTREEKIARVKDAVCLMNTRGAIKWPAEDLRELTKLRMATTCGIGTDSFDLKVARELGVVICNIPGKTAPVVAEHAFGLMMAAAKRAYFQTAELKAGRWTRMDNVYLRGKTLGLIGTGNIGAAMGGLAKAVGMEVVAWTFNPTPERASALGVRFVGLEELLRASDVVSIHVKLTDQSQGLIGARELGLMKRGAILVNTARGAIVDSAALVAALKSGRLGGAGIDVYEQEPLPADHPILSCEQVVLTPHNADQTPEGMDILNAGVVDNVIAFLEGRPENVVN</sequence>
<dbReference type="PROSITE" id="PS00671">
    <property type="entry name" value="D_2_HYDROXYACID_DH_3"/>
    <property type="match status" value="1"/>
</dbReference>
<evidence type="ECO:0000256" key="2">
    <source>
        <dbReference type="ARBA" id="ARBA00023002"/>
    </source>
</evidence>
<accession>A0A1F6D291</accession>